<name>A0A0L0KHW4_9ACTN</name>
<comment type="cofactor">
    <cofactor evidence="1">
        <name>pyridoxal 5'-phosphate</name>
        <dbReference type="ChEBI" id="CHEBI:597326"/>
    </cofactor>
</comment>
<dbReference type="InterPro" id="IPR015422">
    <property type="entry name" value="PyrdxlP-dep_Trfase_small"/>
</dbReference>
<dbReference type="Gene3D" id="3.40.640.10">
    <property type="entry name" value="Type I PLP-dependent aspartate aminotransferase-like (Major domain)"/>
    <property type="match status" value="1"/>
</dbReference>
<sequence length="439" mass="46786">MDAKRRTNADCLEDIKEVIAGGVSSSMRAAAVPVPLVVRRAEGCLIRDVEDGEFVDFNMGYGPNLFGYADPDVAAALADQFTRGHMTGLPHELDAEAGALVAELVPGVEQVRFANSGTEAVTSALRLARASTGRSLVVTFEGHYHGWSETVLRAGKNTLQIQGTRPTDVVPGAPGMIPEALAHTAQLPWNDAEAVEELFARDGDRIAAVILEPVLVNAGVIPPVPGFLQLLRDLTARSGAMLVFDEVITGFRVARGGAQELYGVEPDLTVLSKVMGGGFPVAAFGGRKAAMRMLATNEAHHAGVYAGNHAALRAVVTVLTKIRALPGLYEELEAIGAGAEEAVREVFAVEKRPVHISRVGSLMSVALLRKPLEKGDSLRDLAEAADFSRHRRFQALAQREGVYFHPNALEPWFLSTAHTGDVLDKAVGALRRALTDLGG</sequence>
<dbReference type="AlphaFoldDB" id="A0A0L0KHW4"/>
<dbReference type="OrthoDB" id="9801052at2"/>
<accession>A0A0L0KHW4</accession>
<evidence type="ECO:0008006" key="6">
    <source>
        <dbReference type="Google" id="ProtNLM"/>
    </source>
</evidence>
<dbReference type="Proteomes" id="UP000037151">
    <property type="component" value="Unassembled WGS sequence"/>
</dbReference>
<dbReference type="CDD" id="cd00610">
    <property type="entry name" value="OAT_like"/>
    <property type="match status" value="1"/>
</dbReference>
<comment type="similarity">
    <text evidence="3">Belongs to the class-III pyridoxal-phosphate-dependent aminotransferase family.</text>
</comment>
<dbReference type="RefSeq" id="WP_050370299.1">
    <property type="nucleotide sequence ID" value="NZ_KQ257813.1"/>
</dbReference>
<evidence type="ECO:0000313" key="4">
    <source>
        <dbReference type="EMBL" id="KND37225.1"/>
    </source>
</evidence>
<dbReference type="PANTHER" id="PTHR43713:SF3">
    <property type="entry name" value="GLUTAMATE-1-SEMIALDEHYDE 2,1-AMINOMUTASE 1, CHLOROPLASTIC-RELATED"/>
    <property type="match status" value="1"/>
</dbReference>
<dbReference type="GO" id="GO:0030170">
    <property type="term" value="F:pyridoxal phosphate binding"/>
    <property type="evidence" value="ECO:0007669"/>
    <property type="project" value="InterPro"/>
</dbReference>
<organism evidence="4 5">
    <name type="scientific">Streptomyces acidiscabies</name>
    <dbReference type="NCBI Taxonomy" id="42234"/>
    <lineage>
        <taxon>Bacteria</taxon>
        <taxon>Bacillati</taxon>
        <taxon>Actinomycetota</taxon>
        <taxon>Actinomycetes</taxon>
        <taxon>Kitasatosporales</taxon>
        <taxon>Streptomycetaceae</taxon>
        <taxon>Streptomyces</taxon>
    </lineage>
</organism>
<dbReference type="Pfam" id="PF00202">
    <property type="entry name" value="Aminotran_3"/>
    <property type="match status" value="1"/>
</dbReference>
<proteinExistence type="inferred from homology"/>
<dbReference type="PANTHER" id="PTHR43713">
    <property type="entry name" value="GLUTAMATE-1-SEMIALDEHYDE 2,1-AMINOMUTASE"/>
    <property type="match status" value="1"/>
</dbReference>
<dbReference type="PROSITE" id="PS00600">
    <property type="entry name" value="AA_TRANSFER_CLASS_3"/>
    <property type="match status" value="1"/>
</dbReference>
<dbReference type="Gene3D" id="3.90.1150.10">
    <property type="entry name" value="Aspartate Aminotransferase, domain 1"/>
    <property type="match status" value="1"/>
</dbReference>
<dbReference type="EMBL" id="JPPY01000068">
    <property type="protein sequence ID" value="KND37225.1"/>
    <property type="molecule type" value="Genomic_DNA"/>
</dbReference>
<reference evidence="5" key="1">
    <citation type="submission" date="2014-07" db="EMBL/GenBank/DDBJ databases">
        <title>Genome sequencing of plant-pathogenic Streptomyces species.</title>
        <authorList>
            <person name="Harrison J."/>
            <person name="Sapp M."/>
            <person name="Thwaites R."/>
            <person name="Studholme D.J."/>
        </authorList>
    </citation>
    <scope>NUCLEOTIDE SEQUENCE [LARGE SCALE GENOMIC DNA]</scope>
    <source>
        <strain evidence="5">NCPPB 4445</strain>
    </source>
</reference>
<dbReference type="InterPro" id="IPR005814">
    <property type="entry name" value="Aminotrans_3"/>
</dbReference>
<dbReference type="InterPro" id="IPR049704">
    <property type="entry name" value="Aminotrans_3_PPA_site"/>
</dbReference>
<dbReference type="GO" id="GO:0008483">
    <property type="term" value="F:transaminase activity"/>
    <property type="evidence" value="ECO:0007669"/>
    <property type="project" value="InterPro"/>
</dbReference>
<evidence type="ECO:0000313" key="5">
    <source>
        <dbReference type="Proteomes" id="UP000037151"/>
    </source>
</evidence>
<evidence type="ECO:0000256" key="3">
    <source>
        <dbReference type="RuleBase" id="RU003560"/>
    </source>
</evidence>
<dbReference type="InterPro" id="IPR015424">
    <property type="entry name" value="PyrdxlP-dep_Trfase"/>
</dbReference>
<protein>
    <recommendedName>
        <fullName evidence="6">Glutamate-1-semialdehyde 2,1-aminomutase</fullName>
    </recommendedName>
</protein>
<dbReference type="PATRIC" id="fig|42234.21.peg.2033"/>
<gene>
    <name evidence="4" type="ORF">IQ63_09865</name>
</gene>
<evidence type="ECO:0000256" key="1">
    <source>
        <dbReference type="ARBA" id="ARBA00001933"/>
    </source>
</evidence>
<dbReference type="InterPro" id="IPR015421">
    <property type="entry name" value="PyrdxlP-dep_Trfase_major"/>
</dbReference>
<evidence type="ECO:0000256" key="2">
    <source>
        <dbReference type="ARBA" id="ARBA00022898"/>
    </source>
</evidence>
<comment type="caution">
    <text evidence="4">The sequence shown here is derived from an EMBL/GenBank/DDBJ whole genome shotgun (WGS) entry which is preliminary data.</text>
</comment>
<keyword evidence="2 3" id="KW-0663">Pyridoxal phosphate</keyword>
<dbReference type="SUPFAM" id="SSF53383">
    <property type="entry name" value="PLP-dependent transferases"/>
    <property type="match status" value="1"/>
</dbReference>